<dbReference type="AlphaFoldDB" id="A0A3Q7HX34"/>
<keyword evidence="6" id="KW-0503">Monooxygenase</keyword>
<dbReference type="GO" id="GO:0005506">
    <property type="term" value="F:iron ion binding"/>
    <property type="evidence" value="ECO:0007669"/>
    <property type="project" value="InterPro"/>
</dbReference>
<dbReference type="FunCoup" id="A0A3Q7HX34">
    <property type="interactions" value="238"/>
</dbReference>
<dbReference type="FunFam" id="1.10.630.10:FF:000007">
    <property type="entry name" value="Cytochrome P450 76C4"/>
    <property type="match status" value="2"/>
</dbReference>
<proteinExistence type="inferred from homology"/>
<comment type="similarity">
    <text evidence="1">Belongs to the cytochrome P450 family.</text>
</comment>
<keyword evidence="4" id="KW-0560">Oxidoreductase</keyword>
<dbReference type="Gramene" id="Solyc09g008910.2.1">
    <property type="protein sequence ID" value="Solyc09g008910.2.1"/>
    <property type="gene ID" value="Solyc09g008910.2"/>
</dbReference>
<evidence type="ECO:0000256" key="8">
    <source>
        <dbReference type="SAM" id="SignalP"/>
    </source>
</evidence>
<dbReference type="Proteomes" id="UP000004994">
    <property type="component" value="Chromosome 9"/>
</dbReference>
<evidence type="ECO:0000256" key="5">
    <source>
        <dbReference type="ARBA" id="ARBA00023004"/>
    </source>
</evidence>
<dbReference type="SUPFAM" id="SSF48264">
    <property type="entry name" value="Cytochrome P450"/>
    <property type="match status" value="2"/>
</dbReference>
<keyword evidence="5 7" id="KW-0408">Iron</keyword>
<accession>A0A3Q7HX34</accession>
<evidence type="ECO:0000256" key="2">
    <source>
        <dbReference type="ARBA" id="ARBA00022617"/>
    </source>
</evidence>
<evidence type="ECO:0000256" key="4">
    <source>
        <dbReference type="ARBA" id="ARBA00023002"/>
    </source>
</evidence>
<dbReference type="Gene3D" id="1.10.630.10">
    <property type="entry name" value="Cytochrome P450"/>
    <property type="match status" value="2"/>
</dbReference>
<dbReference type="PaxDb" id="4081-Solyc09g098620.1.1"/>
<feature type="binding site" description="axial binding residue" evidence="7">
    <location>
        <position position="447"/>
    </location>
    <ligand>
        <name>heme</name>
        <dbReference type="ChEBI" id="CHEBI:30413"/>
    </ligand>
    <ligandPart>
        <name>Fe</name>
        <dbReference type="ChEBI" id="CHEBI:18248"/>
    </ligandPart>
</feature>
<name>A0A3Q7HX34_SOLLC</name>
<dbReference type="PANTHER" id="PTHR47950">
    <property type="entry name" value="CYTOCHROME P450, FAMILY 76, SUBFAMILY C, POLYPEPTIDE 5-RELATED"/>
    <property type="match status" value="1"/>
</dbReference>
<dbReference type="CDD" id="cd11073">
    <property type="entry name" value="CYP76-like"/>
    <property type="match status" value="2"/>
</dbReference>
<dbReference type="InterPro" id="IPR002401">
    <property type="entry name" value="Cyt_P450_E_grp-I"/>
</dbReference>
<keyword evidence="3 7" id="KW-0479">Metal-binding</keyword>
<dbReference type="EnsemblPlants" id="Solyc09g008910.2.1">
    <property type="protein sequence ID" value="Solyc09g008910.2.1"/>
    <property type="gene ID" value="Solyc09g008910.2"/>
</dbReference>
<feature type="chain" id="PRO_5018762689" description="Cytochrome P450" evidence="8">
    <location>
        <begin position="20"/>
        <end position="983"/>
    </location>
</feature>
<dbReference type="InterPro" id="IPR017972">
    <property type="entry name" value="Cyt_P450_CS"/>
</dbReference>
<evidence type="ECO:0008006" key="11">
    <source>
        <dbReference type="Google" id="ProtNLM"/>
    </source>
</evidence>
<reference evidence="9" key="2">
    <citation type="submission" date="2019-01" db="UniProtKB">
        <authorList>
            <consortium name="EnsemblPlants"/>
        </authorList>
    </citation>
    <scope>IDENTIFICATION</scope>
    <source>
        <strain evidence="9">cv. Heinz 1706</strain>
    </source>
</reference>
<dbReference type="PROSITE" id="PS00086">
    <property type="entry name" value="CYTOCHROME_P450"/>
    <property type="match status" value="2"/>
</dbReference>
<keyword evidence="10" id="KW-1185">Reference proteome</keyword>
<evidence type="ECO:0000313" key="9">
    <source>
        <dbReference type="EnsemblPlants" id="Solyc09g008910.2.1"/>
    </source>
</evidence>
<reference evidence="9" key="1">
    <citation type="journal article" date="2012" name="Nature">
        <title>The tomato genome sequence provides insights into fleshy fruit evolution.</title>
        <authorList>
            <consortium name="Tomato Genome Consortium"/>
        </authorList>
    </citation>
    <scope>NUCLEOTIDE SEQUENCE [LARGE SCALE GENOMIC DNA]</scope>
    <source>
        <strain evidence="9">cv. Heinz 1706</strain>
    </source>
</reference>
<evidence type="ECO:0000313" key="10">
    <source>
        <dbReference type="Proteomes" id="UP000004994"/>
    </source>
</evidence>
<dbReference type="GO" id="GO:0020037">
    <property type="term" value="F:heme binding"/>
    <property type="evidence" value="ECO:0007669"/>
    <property type="project" value="InterPro"/>
</dbReference>
<comment type="cofactor">
    <cofactor evidence="7">
        <name>heme</name>
        <dbReference type="ChEBI" id="CHEBI:30413"/>
    </cofactor>
</comment>
<dbReference type="Pfam" id="PF00067">
    <property type="entry name" value="p450"/>
    <property type="match status" value="2"/>
</dbReference>
<dbReference type="GO" id="GO:0004497">
    <property type="term" value="F:monooxygenase activity"/>
    <property type="evidence" value="ECO:0007669"/>
    <property type="project" value="UniProtKB-KW"/>
</dbReference>
<evidence type="ECO:0000256" key="6">
    <source>
        <dbReference type="ARBA" id="ARBA00023033"/>
    </source>
</evidence>
<organism evidence="9">
    <name type="scientific">Solanum lycopersicum</name>
    <name type="common">Tomato</name>
    <name type="synonym">Lycopersicon esculentum</name>
    <dbReference type="NCBI Taxonomy" id="4081"/>
    <lineage>
        <taxon>Eukaryota</taxon>
        <taxon>Viridiplantae</taxon>
        <taxon>Streptophyta</taxon>
        <taxon>Embryophyta</taxon>
        <taxon>Tracheophyta</taxon>
        <taxon>Spermatophyta</taxon>
        <taxon>Magnoliopsida</taxon>
        <taxon>eudicotyledons</taxon>
        <taxon>Gunneridae</taxon>
        <taxon>Pentapetalae</taxon>
        <taxon>asterids</taxon>
        <taxon>lamiids</taxon>
        <taxon>Solanales</taxon>
        <taxon>Solanaceae</taxon>
        <taxon>Solanoideae</taxon>
        <taxon>Solaneae</taxon>
        <taxon>Solanum</taxon>
        <taxon>Solanum subgen. Lycopersicon</taxon>
    </lineage>
</organism>
<feature type="signal peptide" evidence="8">
    <location>
        <begin position="1"/>
        <end position="19"/>
    </location>
</feature>
<dbReference type="GO" id="GO:0016705">
    <property type="term" value="F:oxidoreductase activity, acting on paired donors, with incorporation or reduction of molecular oxygen"/>
    <property type="evidence" value="ECO:0007669"/>
    <property type="project" value="InterPro"/>
</dbReference>
<dbReference type="PRINTS" id="PR00463">
    <property type="entry name" value="EP450I"/>
</dbReference>
<evidence type="ECO:0000256" key="7">
    <source>
        <dbReference type="PIRSR" id="PIRSR602401-1"/>
    </source>
</evidence>
<dbReference type="PANTHER" id="PTHR47950:SF13">
    <property type="entry name" value="CYTOCHROME P450, FAMILY 76, SUBFAMILY G, POLYPEPTIDE 1"/>
    <property type="match status" value="1"/>
</dbReference>
<sequence>MEYEILGLLLLLLAWAAWAILTERRQRRLEEYGRLPPGPRWWQLLANIFQSGFAPHVSFAKLANKHGPMMTLWLGSMTTIVISSNEVAREMFKNHDIVLAGRKIYESMKGDIGNEGSLITNQYGPQWRMLRRLCTTEFFITSRLDAMRGVRTKCIDQMLEFMEDAANSSTTSIDVGRFFFLMSFNLIGNLMISKDLVDPTSDRGAKFFYHAGKVMEYAGKPNIADYFTILRCLDPQGIRRKTQFHVRRAFAIAGEYLRERMEDIENSDERKKDYLDVLLRYRGDGVEGPSRFSSQTINTILFEMFTAGTDTTTSTLEWAMAELLHNPTTLQKVQDELRRVINPSKKLEEEDLDKLSYLNAVIKETLRLHPPLPFLVPHMAMDSCNMLGYHIPKETQILVNVWAIGRDPKTWKDPLKFKPERFLEPNMVDYKGHHFEFIPFGSGRRMCPAVPLASRMLPLTLGSILHKFDWVLANGVKPQDLDMNERMGMTLKKAIPLKAIPCLNSSCYKLPPGPPGIPIFGNMFDLGALPYQTIAQYKQKYGPIVWFKIGSVKTMSILSAKTATEFFKNHDFVFAERKIMDTMLVHDYNLGSLAIARYGTYWRVLRRICTVEMFVHKRINETMDIRRKCVDDMIHWIENEVSSKEVKGSGIEVTRFVFLSTFNMLGNLMFSRDLVHPGSKKASEFFNAMMRIMVLSSIPNISDIFPCLRRFDLQGLKKKMHREIGIALGIASTFVKERMKEREHGEVKKKDFLDVLLEFEGSGKDEPSKLSEHQITIFILEMFLAGSETTSSSVEWTLTELLRHPEAMGRVKAEISRIVVQKKKFEESEIDNLPYMQAVVKEVLRLHPPLPFLVPRRAMHDTNFMGYDIPEDTQVFVNVWAIGRDPEYWDDPLDFKPERFLNSKTDFKGQCYEFLPFGAGRRMCVGLPLGNRMLHFVLGSLLHEFDWELPSNVTPVSMDMKERMGMTVRKFNPLTAVPTKTSG</sequence>
<keyword evidence="2 7" id="KW-0349">Heme</keyword>
<dbReference type="InterPro" id="IPR036396">
    <property type="entry name" value="Cyt_P450_sf"/>
</dbReference>
<dbReference type="OMA" id="HMAMNSC"/>
<protein>
    <recommendedName>
        <fullName evidence="11">Cytochrome P450</fullName>
    </recommendedName>
</protein>
<evidence type="ECO:0000256" key="1">
    <source>
        <dbReference type="ARBA" id="ARBA00010617"/>
    </source>
</evidence>
<dbReference type="PRINTS" id="PR00385">
    <property type="entry name" value="P450"/>
</dbReference>
<keyword evidence="8" id="KW-0732">Signal</keyword>
<dbReference type="InterPro" id="IPR001128">
    <property type="entry name" value="Cyt_P450"/>
</dbReference>
<dbReference type="InParanoid" id="A0A3Q7HX34"/>
<evidence type="ECO:0000256" key="3">
    <source>
        <dbReference type="ARBA" id="ARBA00022723"/>
    </source>
</evidence>